<dbReference type="AlphaFoldDB" id="A0AAU8MPY7"/>
<proteinExistence type="predicted"/>
<evidence type="ECO:0000256" key="1">
    <source>
        <dbReference type="SAM" id="MobiDB-lite"/>
    </source>
</evidence>
<sequence length="144" mass="15676">MPKAQAASKTPIVIEFTVAYVVFGGNAGRGEYFYSFSPDVVMAYKGQSPVQMVYQLDEGVSKHFVIESLLTSDAKNQIYDIKIASDGRSVSMMNRNDTSTLIFFSVLVRDSKRGVLVACDPQVGNDPEITPQAGKAKKTGKKGK</sequence>
<name>A0AAU8MPY7_9GAMM</name>
<protein>
    <submittedName>
        <fullName evidence="2">Uncharacterized protein</fullName>
    </submittedName>
</protein>
<dbReference type="EMBL" id="CP159925">
    <property type="protein sequence ID" value="XCO73468.1"/>
    <property type="molecule type" value="Genomic_DNA"/>
</dbReference>
<evidence type="ECO:0000313" key="2">
    <source>
        <dbReference type="EMBL" id="XCO73468.1"/>
    </source>
</evidence>
<feature type="compositionally biased region" description="Basic residues" evidence="1">
    <location>
        <begin position="135"/>
        <end position="144"/>
    </location>
</feature>
<gene>
    <name evidence="2" type="ORF">ABU614_13795</name>
</gene>
<accession>A0AAU8MPY7</accession>
<organism evidence="2">
    <name type="scientific">Lysobacter firmicutimachus</name>
    <dbReference type="NCBI Taxonomy" id="1792846"/>
    <lineage>
        <taxon>Bacteria</taxon>
        <taxon>Pseudomonadati</taxon>
        <taxon>Pseudomonadota</taxon>
        <taxon>Gammaproteobacteria</taxon>
        <taxon>Lysobacterales</taxon>
        <taxon>Lysobacteraceae</taxon>
        <taxon>Lysobacter</taxon>
    </lineage>
</organism>
<feature type="region of interest" description="Disordered" evidence="1">
    <location>
        <begin position="123"/>
        <end position="144"/>
    </location>
</feature>
<dbReference type="RefSeq" id="WP_363796448.1">
    <property type="nucleotide sequence ID" value="NZ_CP159925.1"/>
</dbReference>
<reference evidence="2" key="1">
    <citation type="submission" date="2024-06" db="EMBL/GenBank/DDBJ databases">
        <authorList>
            <person name="Li S."/>
        </authorList>
    </citation>
    <scope>NUCLEOTIDE SEQUENCE</scope>
    <source>
        <strain evidence="2">SR10</strain>
    </source>
</reference>